<evidence type="ECO:0000313" key="1">
    <source>
        <dbReference type="EMBL" id="MBB6486128.1"/>
    </source>
</evidence>
<name>A0A7X0MEL5_9HYPH</name>
<dbReference type="Proteomes" id="UP000565576">
    <property type="component" value="Unassembled WGS sequence"/>
</dbReference>
<proteinExistence type="predicted"/>
<comment type="caution">
    <text evidence="1">The sequence shown here is derived from an EMBL/GenBank/DDBJ whole genome shotgun (WGS) entry which is preliminary data.</text>
</comment>
<protein>
    <submittedName>
        <fullName evidence="1">Uncharacterized protein</fullName>
    </submittedName>
</protein>
<dbReference type="EMBL" id="JACHBG010000007">
    <property type="protein sequence ID" value="MBB6486128.1"/>
    <property type="molecule type" value="Genomic_DNA"/>
</dbReference>
<evidence type="ECO:0000313" key="2">
    <source>
        <dbReference type="Proteomes" id="UP000565576"/>
    </source>
</evidence>
<gene>
    <name evidence="1" type="ORF">GGD46_003423</name>
</gene>
<sequence length="80" mass="8510">MPFRGNTQGDHAPPESAEGIDVLVTLAADNPGKALVLSYVVQIAADGCAVWNILENGEIEVRFNSGEIFVLAETTILRLA</sequence>
<dbReference type="RefSeq" id="WP_184705817.1">
    <property type="nucleotide sequence ID" value="NZ_JACHBG010000007.1"/>
</dbReference>
<accession>A0A7X0MEL5</accession>
<organism evidence="1 2">
    <name type="scientific">Rhizobium lusitanum</name>
    <dbReference type="NCBI Taxonomy" id="293958"/>
    <lineage>
        <taxon>Bacteria</taxon>
        <taxon>Pseudomonadati</taxon>
        <taxon>Pseudomonadota</taxon>
        <taxon>Alphaproteobacteria</taxon>
        <taxon>Hyphomicrobiales</taxon>
        <taxon>Rhizobiaceae</taxon>
        <taxon>Rhizobium/Agrobacterium group</taxon>
        <taxon>Rhizobium</taxon>
    </lineage>
</organism>
<dbReference type="AlphaFoldDB" id="A0A7X0MEL5"/>
<reference evidence="1 2" key="1">
    <citation type="submission" date="2020-08" db="EMBL/GenBank/DDBJ databases">
        <title>Genomic Encyclopedia of Type Strains, Phase IV (KMG-V): Genome sequencing to study the core and pangenomes of soil and plant-associated prokaryotes.</title>
        <authorList>
            <person name="Whitman W."/>
        </authorList>
    </citation>
    <scope>NUCLEOTIDE SEQUENCE [LARGE SCALE GENOMIC DNA]</scope>
    <source>
        <strain evidence="1 2">SEMIA 4060</strain>
    </source>
</reference>